<accession>A0AAW1QTE9</accession>
<protein>
    <submittedName>
        <fullName evidence="2">Uncharacterized protein</fullName>
    </submittedName>
</protein>
<dbReference type="EMBL" id="JALJOS010000028">
    <property type="protein sequence ID" value="KAK9824742.1"/>
    <property type="molecule type" value="Genomic_DNA"/>
</dbReference>
<dbReference type="Proteomes" id="UP001438707">
    <property type="component" value="Unassembled WGS sequence"/>
</dbReference>
<name>A0AAW1QTE9_9CHLO</name>
<gene>
    <name evidence="2" type="ORF">WJX74_003740</name>
</gene>
<evidence type="ECO:0000313" key="3">
    <source>
        <dbReference type="Proteomes" id="UP001438707"/>
    </source>
</evidence>
<evidence type="ECO:0000256" key="1">
    <source>
        <dbReference type="SAM" id="MobiDB-lite"/>
    </source>
</evidence>
<dbReference type="AlphaFoldDB" id="A0AAW1QTE9"/>
<feature type="region of interest" description="Disordered" evidence="1">
    <location>
        <begin position="64"/>
        <end position="141"/>
    </location>
</feature>
<evidence type="ECO:0000313" key="2">
    <source>
        <dbReference type="EMBL" id="KAK9824742.1"/>
    </source>
</evidence>
<sequence>MEVQPTSWSRYNLELHRVENGGPLDLATWEDRADASWWLEQGTPAMHFHRHSSLQQLTAAEALSPVSAKGRGKGRPGSKNRTGGLLGNRLASFVPLQQIPPADTGAKLRPASAQRRDRLPRRFRPGQVETPPLEAPHRNHLRNPTVPLYAQLEWLQS</sequence>
<keyword evidence="3" id="KW-1185">Reference proteome</keyword>
<organism evidence="2 3">
    <name type="scientific">Apatococcus lobatus</name>
    <dbReference type="NCBI Taxonomy" id="904363"/>
    <lineage>
        <taxon>Eukaryota</taxon>
        <taxon>Viridiplantae</taxon>
        <taxon>Chlorophyta</taxon>
        <taxon>core chlorophytes</taxon>
        <taxon>Trebouxiophyceae</taxon>
        <taxon>Chlorellales</taxon>
        <taxon>Chlorellaceae</taxon>
        <taxon>Apatococcus</taxon>
    </lineage>
</organism>
<reference evidence="2 3" key="1">
    <citation type="journal article" date="2024" name="Nat. Commun.">
        <title>Phylogenomics reveals the evolutionary origins of lichenization in chlorophyte algae.</title>
        <authorList>
            <person name="Puginier C."/>
            <person name="Libourel C."/>
            <person name="Otte J."/>
            <person name="Skaloud P."/>
            <person name="Haon M."/>
            <person name="Grisel S."/>
            <person name="Petersen M."/>
            <person name="Berrin J.G."/>
            <person name="Delaux P.M."/>
            <person name="Dal Grande F."/>
            <person name="Keller J."/>
        </authorList>
    </citation>
    <scope>NUCLEOTIDE SEQUENCE [LARGE SCALE GENOMIC DNA]</scope>
    <source>
        <strain evidence="2 3">SAG 2145</strain>
    </source>
</reference>
<comment type="caution">
    <text evidence="2">The sequence shown here is derived from an EMBL/GenBank/DDBJ whole genome shotgun (WGS) entry which is preliminary data.</text>
</comment>
<proteinExistence type="predicted"/>